<dbReference type="EMBL" id="JACHOC010000010">
    <property type="protein sequence ID" value="MBB4624524.1"/>
    <property type="molecule type" value="Genomic_DNA"/>
</dbReference>
<dbReference type="PROSITE" id="PS50042">
    <property type="entry name" value="CNMP_BINDING_3"/>
    <property type="match status" value="1"/>
</dbReference>
<dbReference type="Pfam" id="PF00027">
    <property type="entry name" value="cNMP_binding"/>
    <property type="match status" value="1"/>
</dbReference>
<feature type="domain" description="Cyclic nucleotide-binding" evidence="1">
    <location>
        <begin position="14"/>
        <end position="112"/>
    </location>
</feature>
<evidence type="ECO:0000259" key="1">
    <source>
        <dbReference type="PROSITE" id="PS50042"/>
    </source>
</evidence>
<name>A0ABR6KUN6_9BACT</name>
<evidence type="ECO:0000313" key="2">
    <source>
        <dbReference type="EMBL" id="MBB4624524.1"/>
    </source>
</evidence>
<dbReference type="RefSeq" id="WP_122353771.1">
    <property type="nucleotide sequence ID" value="NZ_BMPB01000009.1"/>
</dbReference>
<dbReference type="Gene3D" id="2.60.120.10">
    <property type="entry name" value="Jelly Rolls"/>
    <property type="match status" value="1"/>
</dbReference>
<evidence type="ECO:0000313" key="3">
    <source>
        <dbReference type="Proteomes" id="UP000533637"/>
    </source>
</evidence>
<dbReference type="SUPFAM" id="SSF51206">
    <property type="entry name" value="cAMP-binding domain-like"/>
    <property type="match status" value="1"/>
</dbReference>
<gene>
    <name evidence="2" type="ORF">GGQ57_004455</name>
</gene>
<reference evidence="2 3" key="1">
    <citation type="submission" date="2020-08" db="EMBL/GenBank/DDBJ databases">
        <title>Genomic Encyclopedia of Type Strains, Phase IV (KMG-IV): sequencing the most valuable type-strain genomes for metagenomic binning, comparative biology and taxonomic classification.</title>
        <authorList>
            <person name="Goeker M."/>
        </authorList>
    </citation>
    <scope>NUCLEOTIDE SEQUENCE [LARGE SCALE GENOMIC DNA]</scope>
    <source>
        <strain evidence="2 3">DSM 102983</strain>
    </source>
</reference>
<dbReference type="InterPro" id="IPR000595">
    <property type="entry name" value="cNMP-bd_dom"/>
</dbReference>
<dbReference type="Proteomes" id="UP000533637">
    <property type="component" value="Unassembled WGS sequence"/>
</dbReference>
<organism evidence="2 3">
    <name type="scientific">Parabacteroides faecis</name>
    <dbReference type="NCBI Taxonomy" id="1217282"/>
    <lineage>
        <taxon>Bacteria</taxon>
        <taxon>Pseudomonadati</taxon>
        <taxon>Bacteroidota</taxon>
        <taxon>Bacteroidia</taxon>
        <taxon>Bacteroidales</taxon>
        <taxon>Tannerellaceae</taxon>
        <taxon>Parabacteroides</taxon>
    </lineage>
</organism>
<sequence>METFIEGICKQCELKETEITLLRQTLRTLHFPKGSTVIGEGKTDDSIYFIQKGVWRAYIERDGEQQTLWFSIPGETVFSSWGYFRGHPSRYTISSSSDSIAIEMRNSTIQKLSDSSPAFLKWMQELLVNILINEDDLLIDLSSPKAENRYLTFIKKMPELFNSVPLKEIAGYIGVTPQSLSRIRAGLNKKS</sequence>
<accession>A0ABR6KUN6</accession>
<dbReference type="InterPro" id="IPR014710">
    <property type="entry name" value="RmlC-like_jellyroll"/>
</dbReference>
<comment type="caution">
    <text evidence="2">The sequence shown here is derived from an EMBL/GenBank/DDBJ whole genome shotgun (WGS) entry which is preliminary data.</text>
</comment>
<proteinExistence type="predicted"/>
<keyword evidence="3" id="KW-1185">Reference proteome</keyword>
<dbReference type="CDD" id="cd00038">
    <property type="entry name" value="CAP_ED"/>
    <property type="match status" value="1"/>
</dbReference>
<dbReference type="InterPro" id="IPR018490">
    <property type="entry name" value="cNMP-bd_dom_sf"/>
</dbReference>
<protein>
    <submittedName>
        <fullName evidence="2">CRP-like cAMP-binding protein</fullName>
    </submittedName>
</protein>